<evidence type="ECO:0000256" key="1">
    <source>
        <dbReference type="ARBA" id="ARBA00006464"/>
    </source>
</evidence>
<dbReference type="EC" id="2.-.-.-" evidence="4"/>
<keyword evidence="4" id="KW-0614">Plasmid</keyword>
<dbReference type="InterPro" id="IPR003362">
    <property type="entry name" value="Bact_transf"/>
</dbReference>
<evidence type="ECO:0000259" key="3">
    <source>
        <dbReference type="Pfam" id="PF02397"/>
    </source>
</evidence>
<gene>
    <name evidence="4" type="ORF">AZOBR_p310017</name>
</gene>
<comment type="similarity">
    <text evidence="1">Belongs to the bacterial sugar transferase family.</text>
</comment>
<geneLocation type="plasmid" evidence="4 5">
    <name>AZOBR_p3</name>
</geneLocation>
<accession>A0A9P1JYP2</accession>
<reference evidence="4 5" key="1">
    <citation type="journal article" date="2011" name="PLoS Genet.">
        <title>Azospirillum genomes reveal transition of bacteria from aquatic to terrestrial environments.</title>
        <authorList>
            <person name="Wisniewski-Dye F."/>
            <person name="Borziak K."/>
            <person name="Khalsa-Moyers G."/>
            <person name="Alexandre G."/>
            <person name="Sukharnikov L.O."/>
            <person name="Wuichet K."/>
            <person name="Hurst G.B."/>
            <person name="McDonald W.H."/>
            <person name="Robertson J.S."/>
            <person name="Barbe V."/>
            <person name="Calteau A."/>
            <person name="Rouy Z."/>
            <person name="Mangenot S."/>
            <person name="Prigent-Combaret C."/>
            <person name="Normand P."/>
            <person name="Boyer M."/>
            <person name="Siguier P."/>
            <person name="Dessaux Y."/>
            <person name="Elmerich C."/>
            <person name="Condemine G."/>
            <person name="Krishnen G."/>
            <person name="Kennedy I."/>
            <person name="Paterson A.H."/>
            <person name="Gonzalez V."/>
            <person name="Mavingui P."/>
            <person name="Zhulin I.B."/>
        </authorList>
    </citation>
    <scope>NUCLEOTIDE SEQUENCE [LARGE SCALE GENOMIC DNA]</scope>
    <source>
        <strain evidence="4 5">Sp245</strain>
    </source>
</reference>
<dbReference type="Proteomes" id="UP000007319">
    <property type="component" value="Plasmid AZOBR_p3"/>
</dbReference>
<dbReference type="GO" id="GO:0016780">
    <property type="term" value="F:phosphotransferase activity, for other substituted phosphate groups"/>
    <property type="evidence" value="ECO:0007669"/>
    <property type="project" value="TreeGrafter"/>
</dbReference>
<dbReference type="PANTHER" id="PTHR30576">
    <property type="entry name" value="COLANIC BIOSYNTHESIS UDP-GLUCOSE LIPID CARRIER TRANSFERASE"/>
    <property type="match status" value="1"/>
</dbReference>
<evidence type="ECO:0000313" key="5">
    <source>
        <dbReference type="Proteomes" id="UP000007319"/>
    </source>
</evidence>
<dbReference type="GO" id="GO:0000271">
    <property type="term" value="P:polysaccharide biosynthetic process"/>
    <property type="evidence" value="ECO:0007669"/>
    <property type="project" value="UniProtKB-KW"/>
</dbReference>
<keyword evidence="2" id="KW-0270">Exopolysaccharide synthesis</keyword>
<proteinExistence type="inferred from homology"/>
<feature type="domain" description="Bacterial sugar transferase" evidence="3">
    <location>
        <begin position="53"/>
        <end position="241"/>
    </location>
</feature>
<dbReference type="RefSeq" id="WP_014198799.1">
    <property type="nucleotide sequence ID" value="NC_016595.1"/>
</dbReference>
<keyword evidence="5" id="KW-1185">Reference proteome</keyword>
<dbReference type="Pfam" id="PF02397">
    <property type="entry name" value="Bac_transf"/>
    <property type="match status" value="1"/>
</dbReference>
<protein>
    <submittedName>
        <fullName evidence="4">Exopolysaccharide production protein exoY</fullName>
        <ecNumber evidence="4">2.-.-.-</ecNumber>
    </submittedName>
</protein>
<evidence type="ECO:0000256" key="2">
    <source>
        <dbReference type="ARBA" id="ARBA00023169"/>
    </source>
</evidence>
<dbReference type="PANTHER" id="PTHR30576:SF10">
    <property type="entry name" value="SLL5057 PROTEIN"/>
    <property type="match status" value="1"/>
</dbReference>
<evidence type="ECO:0000313" key="4">
    <source>
        <dbReference type="EMBL" id="CCD02275.1"/>
    </source>
</evidence>
<dbReference type="KEGG" id="abs:AZOBR_p310017"/>
<organism evidence="4 5">
    <name type="scientific">Azospirillum baldaniorum</name>
    <dbReference type="NCBI Taxonomy" id="1064539"/>
    <lineage>
        <taxon>Bacteria</taxon>
        <taxon>Pseudomonadati</taxon>
        <taxon>Pseudomonadota</taxon>
        <taxon>Alphaproteobacteria</taxon>
        <taxon>Rhodospirillales</taxon>
        <taxon>Azospirillaceae</taxon>
        <taxon>Azospirillum</taxon>
    </lineage>
</organism>
<name>A0A9P1JYP2_9PROT</name>
<dbReference type="AlphaFoldDB" id="A0A9P1JYP2"/>
<dbReference type="EMBL" id="HE577330">
    <property type="protein sequence ID" value="CCD02275.1"/>
    <property type="molecule type" value="Genomic_DNA"/>
</dbReference>
<sequence length="247" mass="27424">MLSLNDRVTPGSAAASATIENRFSVSALGLQELRSRAVRRSWRWSGALGDTLKRALDIVVSASLLTVAAPMFGIVALAIKLDSPGAVLFPQTRVGRHGHHFSMWKFRSMHVDAERHKAGLLAQNRFDGNVLFKMRHDPRITTVGRFLRRASIDELPQLWNVLKGDMSLVGPRPPLPAEVARYSHHDMHRLDAAPGITCLWQISGRSELPFPEQIRLDLEYIHTRSLAKDLSILARTIPAVVSAKGAY</sequence>
<keyword evidence="4" id="KW-0808">Transferase</keyword>